<dbReference type="InterPro" id="IPR009658">
    <property type="entry name" value="DUF1248"/>
</dbReference>
<dbReference type="Pfam" id="PF06852">
    <property type="entry name" value="DUF1248"/>
    <property type="match status" value="1"/>
</dbReference>
<dbReference type="PANTHER" id="PTHR47408">
    <property type="entry name" value="PROTEIN CBG01304-RELATED"/>
    <property type="match status" value="1"/>
</dbReference>
<comment type="caution">
    <text evidence="2">The sequence shown here is derived from an EMBL/GenBank/DDBJ whole genome shotgun (WGS) entry which is preliminary data.</text>
</comment>
<organism evidence="2 3">
    <name type="scientific">Bursaphelenchus okinawaensis</name>
    <dbReference type="NCBI Taxonomy" id="465554"/>
    <lineage>
        <taxon>Eukaryota</taxon>
        <taxon>Metazoa</taxon>
        <taxon>Ecdysozoa</taxon>
        <taxon>Nematoda</taxon>
        <taxon>Chromadorea</taxon>
        <taxon>Rhabditida</taxon>
        <taxon>Tylenchina</taxon>
        <taxon>Tylenchomorpha</taxon>
        <taxon>Aphelenchoidea</taxon>
        <taxon>Aphelenchoididae</taxon>
        <taxon>Bursaphelenchus</taxon>
    </lineage>
</organism>
<proteinExistence type="predicted"/>
<dbReference type="PANTHER" id="PTHR47408:SF1">
    <property type="entry name" value="N-ACETYLTRANSFERASE DOMAIN-CONTAINING PROTEIN"/>
    <property type="match status" value="1"/>
</dbReference>
<dbReference type="Proteomes" id="UP000783686">
    <property type="component" value="Unassembled WGS sequence"/>
</dbReference>
<feature type="domain" description="DUF1248" evidence="1">
    <location>
        <begin position="2"/>
        <end position="181"/>
    </location>
</feature>
<gene>
    <name evidence="2" type="ORF">BOKJ2_LOCUS1738</name>
</gene>
<protein>
    <recommendedName>
        <fullName evidence="1">DUF1248 domain-containing protein</fullName>
    </recommendedName>
</protein>
<sequence length="316" mass="35949">MSDFEIVKNPGKEYFDELIRKTGETEGWAVTGNEYGEFYKGFDDGCIAMYLMREKGSNKCVSAVITAKYRSCSSSVQDLIAVGYFYAWQEFRGKGLGIKVFEEAMKHTADCNVTLIGVEAMHQKYAEKWGLKLEPEFTIDSYDIKSGDVDIKKLNKAVEGLTMVYVKDIDFEKVVEYDRTIVSDINRSKYVKQCLVGSERQVVKVAIDSQNKVVGFGRLSELLNRTSASIGPFYAESPEIAEALLYHLLEDSEYEKWDSVKPRFISSNKMALKLYEKVSNGKLELECIMHSQFSKQLIKVPEDKVYGFFECGLSFI</sequence>
<dbReference type="AlphaFoldDB" id="A0A811JV98"/>
<dbReference type="InterPro" id="IPR016181">
    <property type="entry name" value="Acyl_CoA_acyltransferase"/>
</dbReference>
<dbReference type="SUPFAM" id="SSF55729">
    <property type="entry name" value="Acyl-CoA N-acyltransferases (Nat)"/>
    <property type="match status" value="1"/>
</dbReference>
<keyword evidence="3" id="KW-1185">Reference proteome</keyword>
<dbReference type="Proteomes" id="UP000614601">
    <property type="component" value="Unassembled WGS sequence"/>
</dbReference>
<accession>A0A811JV98</accession>
<reference evidence="2" key="1">
    <citation type="submission" date="2020-09" db="EMBL/GenBank/DDBJ databases">
        <authorList>
            <person name="Kikuchi T."/>
        </authorList>
    </citation>
    <scope>NUCLEOTIDE SEQUENCE</scope>
    <source>
        <strain evidence="2">SH1</strain>
    </source>
</reference>
<evidence type="ECO:0000313" key="3">
    <source>
        <dbReference type="Proteomes" id="UP000614601"/>
    </source>
</evidence>
<name>A0A811JV98_9BILA</name>
<dbReference type="EMBL" id="CAJFCW020000001">
    <property type="protein sequence ID" value="CAG9084169.1"/>
    <property type="molecule type" value="Genomic_DNA"/>
</dbReference>
<dbReference type="EMBL" id="CAJFDH010000001">
    <property type="protein sequence ID" value="CAD5207054.1"/>
    <property type="molecule type" value="Genomic_DNA"/>
</dbReference>
<evidence type="ECO:0000259" key="1">
    <source>
        <dbReference type="Pfam" id="PF06852"/>
    </source>
</evidence>
<dbReference type="Gene3D" id="3.40.630.90">
    <property type="match status" value="1"/>
</dbReference>
<dbReference type="OrthoDB" id="6418983at2759"/>
<evidence type="ECO:0000313" key="2">
    <source>
        <dbReference type="EMBL" id="CAD5207054.1"/>
    </source>
</evidence>